<keyword evidence="1" id="KW-1133">Transmembrane helix</keyword>
<keyword evidence="1" id="KW-0812">Transmembrane</keyword>
<dbReference type="AlphaFoldDB" id="A0A844ZLF0"/>
<dbReference type="EMBL" id="WTYY01000003">
    <property type="protein sequence ID" value="MXO88394.1"/>
    <property type="molecule type" value="Genomic_DNA"/>
</dbReference>
<comment type="caution">
    <text evidence="2">The sequence shown here is derived from an EMBL/GenBank/DDBJ whole genome shotgun (WGS) entry which is preliminary data.</text>
</comment>
<sequence>MGLIFLIGSGALLGWLTTIVLQTGGNALKVNLASGIGGALVGGLLVNPLIGEGNLLAGGYSIAALLISLGGSVVLLASVNILRHRELR</sequence>
<feature type="transmembrane region" description="Helical" evidence="1">
    <location>
        <begin position="6"/>
        <end position="23"/>
    </location>
</feature>
<protein>
    <submittedName>
        <fullName evidence="2">GlsB/YeaQ/YmgE family stress response membrane protein</fullName>
    </submittedName>
</protein>
<proteinExistence type="predicted"/>
<keyword evidence="3" id="KW-1185">Reference proteome</keyword>
<dbReference type="RefSeq" id="WP_160590604.1">
    <property type="nucleotide sequence ID" value="NZ_BAAAFP010000001.1"/>
</dbReference>
<gene>
    <name evidence="2" type="ORF">GRI32_06540</name>
</gene>
<evidence type="ECO:0000256" key="1">
    <source>
        <dbReference type="SAM" id="Phobius"/>
    </source>
</evidence>
<organism evidence="2 3">
    <name type="scientific">Alteraurantiacibacter aestuarii</name>
    <dbReference type="NCBI Taxonomy" id="650004"/>
    <lineage>
        <taxon>Bacteria</taxon>
        <taxon>Pseudomonadati</taxon>
        <taxon>Pseudomonadota</taxon>
        <taxon>Alphaproteobacteria</taxon>
        <taxon>Sphingomonadales</taxon>
        <taxon>Erythrobacteraceae</taxon>
        <taxon>Alteraurantiacibacter</taxon>
    </lineage>
</organism>
<feature type="transmembrane region" description="Helical" evidence="1">
    <location>
        <begin position="62"/>
        <end position="82"/>
    </location>
</feature>
<feature type="transmembrane region" description="Helical" evidence="1">
    <location>
        <begin position="30"/>
        <end position="50"/>
    </location>
</feature>
<accession>A0A844ZLF0</accession>
<dbReference type="Proteomes" id="UP000435243">
    <property type="component" value="Unassembled WGS sequence"/>
</dbReference>
<name>A0A844ZLF0_9SPHN</name>
<dbReference type="OrthoDB" id="964123at2"/>
<reference evidence="2 3" key="1">
    <citation type="submission" date="2019-12" db="EMBL/GenBank/DDBJ databases">
        <title>Genomic-based taxomic classification of the family Erythrobacteraceae.</title>
        <authorList>
            <person name="Xu L."/>
        </authorList>
    </citation>
    <scope>NUCLEOTIDE SEQUENCE [LARGE SCALE GENOMIC DNA]</scope>
    <source>
        <strain evidence="2 3">JCM 16339</strain>
    </source>
</reference>
<keyword evidence="1" id="KW-0472">Membrane</keyword>
<evidence type="ECO:0000313" key="3">
    <source>
        <dbReference type="Proteomes" id="UP000435243"/>
    </source>
</evidence>
<evidence type="ECO:0000313" key="2">
    <source>
        <dbReference type="EMBL" id="MXO88394.1"/>
    </source>
</evidence>